<dbReference type="PANTHER" id="PTHR31672:SF13">
    <property type="entry name" value="F-BOX PROTEIN CPR30-LIKE"/>
    <property type="match status" value="1"/>
</dbReference>
<dbReference type="InterPro" id="IPR006527">
    <property type="entry name" value="F-box-assoc_dom_typ1"/>
</dbReference>
<dbReference type="InterPro" id="IPR017451">
    <property type="entry name" value="F-box-assoc_interact_dom"/>
</dbReference>
<dbReference type="PANTHER" id="PTHR31672">
    <property type="entry name" value="BNACNNG10540D PROTEIN"/>
    <property type="match status" value="1"/>
</dbReference>
<proteinExistence type="predicted"/>
<name>A0AAV0ZBP6_VICFA</name>
<protein>
    <recommendedName>
        <fullName evidence="1">F-box associated beta-propeller type 1 domain-containing protein</fullName>
    </recommendedName>
</protein>
<accession>A0AAV0ZBP6</accession>
<dbReference type="Proteomes" id="UP001157006">
    <property type="component" value="Chromosome 1S"/>
</dbReference>
<evidence type="ECO:0000313" key="2">
    <source>
        <dbReference type="EMBL" id="CAI8595634.1"/>
    </source>
</evidence>
<feature type="domain" description="F-box associated beta-propeller type 1" evidence="1">
    <location>
        <begin position="46"/>
        <end position="288"/>
    </location>
</feature>
<evidence type="ECO:0000313" key="3">
    <source>
        <dbReference type="Proteomes" id="UP001157006"/>
    </source>
</evidence>
<dbReference type="NCBIfam" id="TIGR01640">
    <property type="entry name" value="F_box_assoc_1"/>
    <property type="match status" value="1"/>
</dbReference>
<evidence type="ECO:0000259" key="1">
    <source>
        <dbReference type="Pfam" id="PF07734"/>
    </source>
</evidence>
<dbReference type="Pfam" id="PF07734">
    <property type="entry name" value="FBA_1"/>
    <property type="match status" value="1"/>
</dbReference>
<dbReference type="AlphaFoldDB" id="A0AAV0ZBP6"/>
<dbReference type="EMBL" id="OX451735">
    <property type="protein sequence ID" value="CAI8595634.1"/>
    <property type="molecule type" value="Genomic_DNA"/>
</dbReference>
<keyword evidence="3" id="KW-1185">Reference proteome</keyword>
<sequence>MSQNYYLLLRLWLTPYNHQLYSLERGSSPKQISISLPNLSHHVVSNSCSGLMCLYTDFSCGRDVFLCNPTTKETRLLPSSCLAAKIKDGTILGVGMGHDCRGNDLIKVVRMWISYHNSRSKNYIVEEYDLRSDSWRIIESANPWSCEFETGSFAMHFKGAYYWWGKVEGMTRTIVRLDVGGGILNKVAFPKDVDISSSSGRYLGVLNEYITLVCRNCCHQNANFDIWAMHGGGTVDSCWTKLRTIENSSSYVPLVFWEKNELLFKMFDKMKSYNIDTEEIHNVNFENEGRGIADICEAIFCVKSQISVHPPLPTMTQLGGMD</sequence>
<gene>
    <name evidence="2" type="ORF">VFH_I200400</name>
</gene>
<reference evidence="2 3" key="1">
    <citation type="submission" date="2023-01" db="EMBL/GenBank/DDBJ databases">
        <authorList>
            <person name="Kreplak J."/>
        </authorList>
    </citation>
    <scope>NUCLEOTIDE SEQUENCE [LARGE SCALE GENOMIC DNA]</scope>
</reference>
<dbReference type="InterPro" id="IPR050796">
    <property type="entry name" value="SCF_F-box_component"/>
</dbReference>
<organism evidence="2 3">
    <name type="scientific">Vicia faba</name>
    <name type="common">Broad bean</name>
    <name type="synonym">Faba vulgaris</name>
    <dbReference type="NCBI Taxonomy" id="3906"/>
    <lineage>
        <taxon>Eukaryota</taxon>
        <taxon>Viridiplantae</taxon>
        <taxon>Streptophyta</taxon>
        <taxon>Embryophyta</taxon>
        <taxon>Tracheophyta</taxon>
        <taxon>Spermatophyta</taxon>
        <taxon>Magnoliopsida</taxon>
        <taxon>eudicotyledons</taxon>
        <taxon>Gunneridae</taxon>
        <taxon>Pentapetalae</taxon>
        <taxon>rosids</taxon>
        <taxon>fabids</taxon>
        <taxon>Fabales</taxon>
        <taxon>Fabaceae</taxon>
        <taxon>Papilionoideae</taxon>
        <taxon>50 kb inversion clade</taxon>
        <taxon>NPAAA clade</taxon>
        <taxon>Hologalegina</taxon>
        <taxon>IRL clade</taxon>
        <taxon>Fabeae</taxon>
        <taxon>Vicia</taxon>
    </lineage>
</organism>